<evidence type="ECO:0000256" key="2">
    <source>
        <dbReference type="SAM" id="SignalP"/>
    </source>
</evidence>
<evidence type="ECO:0000313" key="4">
    <source>
        <dbReference type="EMBL" id="ADP85073.1"/>
    </source>
</evidence>
<evidence type="ECO:0000259" key="3">
    <source>
        <dbReference type="Pfam" id="PF07987"/>
    </source>
</evidence>
<accession>E3IYK2</accession>
<dbReference type="InParanoid" id="E3IYK2"/>
<feature type="signal peptide" evidence="2">
    <location>
        <begin position="1"/>
        <end position="31"/>
    </location>
</feature>
<dbReference type="Proteomes" id="UP000002484">
    <property type="component" value="Chromosome"/>
</dbReference>
<reference evidence="4 5" key="1">
    <citation type="submission" date="2010-10" db="EMBL/GenBank/DDBJ databases">
        <title>Complete sequence of Frankia sp. EuI1c.</title>
        <authorList>
            <consortium name="US DOE Joint Genome Institute"/>
            <person name="Lucas S."/>
            <person name="Copeland A."/>
            <person name="Lapidus A."/>
            <person name="Cheng J.-F."/>
            <person name="Bruce D."/>
            <person name="Goodwin L."/>
            <person name="Pitluck S."/>
            <person name="Chertkov O."/>
            <person name="Detter J.C."/>
            <person name="Han C."/>
            <person name="Tapia R."/>
            <person name="Land M."/>
            <person name="Hauser L."/>
            <person name="Jeffries C."/>
            <person name="Kyrpides N."/>
            <person name="Ivanova N."/>
            <person name="Mikhailova N."/>
            <person name="Beauchemin N."/>
            <person name="Sen A."/>
            <person name="Sur S.A."/>
            <person name="Gtari M."/>
            <person name="Wall L."/>
            <person name="Tisa L."/>
            <person name="Woyke T."/>
        </authorList>
    </citation>
    <scope>NUCLEOTIDE SEQUENCE [LARGE SCALE GENOMIC DNA]</scope>
    <source>
        <strain evidence="5">DSM 45817 / CECT 9037 / EuI1c</strain>
    </source>
</reference>
<organism evidence="4 5">
    <name type="scientific">Pseudofrankia inefficax (strain DSM 45817 / CECT 9037 / DDB 130130 / EuI1c)</name>
    <name type="common">Frankia inefficax</name>
    <dbReference type="NCBI Taxonomy" id="298654"/>
    <lineage>
        <taxon>Bacteria</taxon>
        <taxon>Bacillati</taxon>
        <taxon>Actinomycetota</taxon>
        <taxon>Actinomycetes</taxon>
        <taxon>Frankiales</taxon>
        <taxon>Frankiaceae</taxon>
        <taxon>Pseudofrankia</taxon>
    </lineage>
</organism>
<dbReference type="InterPro" id="IPR038507">
    <property type="entry name" value="YcnI-like_sf"/>
</dbReference>
<dbReference type="InterPro" id="IPR012533">
    <property type="entry name" value="YcnI-copper_dom"/>
</dbReference>
<sequence length="247" mass="24863" precursor="true">MSRKMPRFARVAGVTAIGAVAVVAMALPASAHVTVSPQSAPAGGYVQLSFNVPSESDTASTTKLDVQFPTADPIASVEVQPKAGWTYEVKSGAPSRPVTDDDGNKIVQVVNEITWTATGPGIKPGEFDTFVVSAGPLPTDAKSVSFKALQTYSDGSVVRWIDESQAGQPEPEHPAPTVTLTAAAEGTASTTGATTAPAAAPATATATAKADDTARGLGIAGLVVGVLGLVAAGLALASTRRRSHTGG</sequence>
<dbReference type="STRING" id="298654.FraEuI1c_7108"/>
<feature type="chain" id="PRO_5003172047" evidence="2">
    <location>
        <begin position="32"/>
        <end position="247"/>
    </location>
</feature>
<feature type="transmembrane region" description="Helical" evidence="1">
    <location>
        <begin position="217"/>
        <end position="237"/>
    </location>
</feature>
<dbReference type="CDD" id="cd08545">
    <property type="entry name" value="YcnI_like"/>
    <property type="match status" value="1"/>
</dbReference>
<gene>
    <name evidence="4" type="ordered locus">FraEuI1c_7108</name>
</gene>
<feature type="domain" description="YncI copper-binding" evidence="3">
    <location>
        <begin position="32"/>
        <end position="180"/>
    </location>
</feature>
<keyword evidence="1" id="KW-0472">Membrane</keyword>
<dbReference type="Pfam" id="PF07987">
    <property type="entry name" value="DUF1775"/>
    <property type="match status" value="1"/>
</dbReference>
<proteinExistence type="predicted"/>
<evidence type="ECO:0000313" key="5">
    <source>
        <dbReference type="Proteomes" id="UP000002484"/>
    </source>
</evidence>
<name>E3IYK2_PSEI1</name>
<keyword evidence="5" id="KW-1185">Reference proteome</keyword>
<dbReference type="AlphaFoldDB" id="E3IYK2"/>
<dbReference type="KEGG" id="fri:FraEuI1c_7108"/>
<keyword evidence="2" id="KW-0732">Signal</keyword>
<dbReference type="RefSeq" id="WP_013428184.1">
    <property type="nucleotide sequence ID" value="NC_014666.1"/>
</dbReference>
<keyword evidence="1" id="KW-0812">Transmembrane</keyword>
<dbReference type="OrthoDB" id="9810871at2"/>
<dbReference type="eggNOG" id="COG4549">
    <property type="taxonomic scope" value="Bacteria"/>
</dbReference>
<evidence type="ECO:0000256" key="1">
    <source>
        <dbReference type="SAM" id="Phobius"/>
    </source>
</evidence>
<dbReference type="HOGENOM" id="CLU_087540_0_0_11"/>
<protein>
    <submittedName>
        <fullName evidence="4">Nuclear export factor GLE1</fullName>
    </submittedName>
</protein>
<keyword evidence="1" id="KW-1133">Transmembrane helix</keyword>
<dbReference type="Gene3D" id="2.60.40.2230">
    <property type="entry name" value="Uncharacterised protein YcnI-like PF07987, DUF1775"/>
    <property type="match status" value="1"/>
</dbReference>
<dbReference type="EMBL" id="CP002299">
    <property type="protein sequence ID" value="ADP85073.1"/>
    <property type="molecule type" value="Genomic_DNA"/>
</dbReference>